<feature type="domain" description="Helix-turn-helix" evidence="2">
    <location>
        <begin position="93"/>
        <end position="137"/>
    </location>
</feature>
<proteinExistence type="predicted"/>
<evidence type="ECO:0000259" key="2">
    <source>
        <dbReference type="Pfam" id="PF12728"/>
    </source>
</evidence>
<dbReference type="EMBL" id="FMYH01000001">
    <property type="protein sequence ID" value="SDB93225.1"/>
    <property type="molecule type" value="Genomic_DNA"/>
</dbReference>
<protein>
    <submittedName>
        <fullName evidence="3">DNA binding domain-containing protein, excisionase family</fullName>
    </submittedName>
</protein>
<accession>A0A1G6HH13</accession>
<sequence>MTAHHTVRVELNTRDDIGTQLSTALSAYHPTLSRGPRGHVVVAITLPADSVVQAVQTAVAVVAQATGADVLAVEALPAEESTKRAGLAPVPPLLSVSEAAAQLGVSRQAVLQRIDSGSLPATRIGSTWAVPGASLIQAAQPPARRRTSLSDVAATWEGEGRWPKDTSTPEDGPGVLPSSAPLPLPLGANVPIGPM</sequence>
<keyword evidence="4" id="KW-1185">Reference proteome</keyword>
<feature type="compositionally biased region" description="Low complexity" evidence="1">
    <location>
        <begin position="172"/>
        <end position="188"/>
    </location>
</feature>
<dbReference type="InterPro" id="IPR010093">
    <property type="entry name" value="SinI_DNA-bd"/>
</dbReference>
<dbReference type="Proteomes" id="UP000199039">
    <property type="component" value="Unassembled WGS sequence"/>
</dbReference>
<gene>
    <name evidence="3" type="ORF">SAMN05216410_1000</name>
</gene>
<name>A0A1G6HH13_9MICO</name>
<dbReference type="Pfam" id="PF12728">
    <property type="entry name" value="HTH_17"/>
    <property type="match status" value="1"/>
</dbReference>
<dbReference type="InterPro" id="IPR041657">
    <property type="entry name" value="HTH_17"/>
</dbReference>
<dbReference type="AlphaFoldDB" id="A0A1G6HH13"/>
<dbReference type="GO" id="GO:0003677">
    <property type="term" value="F:DNA binding"/>
    <property type="evidence" value="ECO:0007669"/>
    <property type="project" value="InterPro"/>
</dbReference>
<evidence type="ECO:0000313" key="4">
    <source>
        <dbReference type="Proteomes" id="UP000199039"/>
    </source>
</evidence>
<dbReference type="NCBIfam" id="TIGR01764">
    <property type="entry name" value="excise"/>
    <property type="match status" value="1"/>
</dbReference>
<feature type="region of interest" description="Disordered" evidence="1">
    <location>
        <begin position="139"/>
        <end position="195"/>
    </location>
</feature>
<evidence type="ECO:0000256" key="1">
    <source>
        <dbReference type="SAM" id="MobiDB-lite"/>
    </source>
</evidence>
<dbReference type="RefSeq" id="WP_093181212.1">
    <property type="nucleotide sequence ID" value="NZ_FMYH01000001.1"/>
</dbReference>
<organism evidence="3 4">
    <name type="scientific">Sanguibacter gelidistatuariae</name>
    <dbReference type="NCBI Taxonomy" id="1814289"/>
    <lineage>
        <taxon>Bacteria</taxon>
        <taxon>Bacillati</taxon>
        <taxon>Actinomycetota</taxon>
        <taxon>Actinomycetes</taxon>
        <taxon>Micrococcales</taxon>
        <taxon>Sanguibacteraceae</taxon>
        <taxon>Sanguibacter</taxon>
    </lineage>
</organism>
<reference evidence="3 4" key="1">
    <citation type="submission" date="2016-09" db="EMBL/GenBank/DDBJ databases">
        <authorList>
            <person name="Capua I."/>
            <person name="De Benedictis P."/>
            <person name="Joannis T."/>
            <person name="Lombin L.H."/>
            <person name="Cattoli G."/>
        </authorList>
    </citation>
    <scope>NUCLEOTIDE SEQUENCE [LARGE SCALE GENOMIC DNA]</scope>
    <source>
        <strain evidence="3 4">ISLP-3</strain>
    </source>
</reference>
<evidence type="ECO:0000313" key="3">
    <source>
        <dbReference type="EMBL" id="SDB93225.1"/>
    </source>
</evidence>